<dbReference type="InterPro" id="IPR011008">
    <property type="entry name" value="Dimeric_a/b-barrel"/>
</dbReference>
<dbReference type="RefSeq" id="WP_188764270.1">
    <property type="nucleotide sequence ID" value="NZ_BMKK01000001.1"/>
</dbReference>
<reference evidence="3" key="1">
    <citation type="journal article" date="2014" name="Int. J. Syst. Evol. Microbiol.">
        <title>Complete genome sequence of Corynebacterium casei LMG S-19264T (=DSM 44701T), isolated from a smear-ripened cheese.</title>
        <authorList>
            <consortium name="US DOE Joint Genome Institute (JGI-PGF)"/>
            <person name="Walter F."/>
            <person name="Albersmeier A."/>
            <person name="Kalinowski J."/>
            <person name="Ruckert C."/>
        </authorList>
    </citation>
    <scope>NUCLEOTIDE SEQUENCE</scope>
    <source>
        <strain evidence="3">CGMCC 1.15958</strain>
    </source>
</reference>
<sequence length="115" mass="12889">MEKFMFLFRGGDTHPDNANDSKEAMEYIQRWITWMQGLGQKGILAGGESLQRSGKQVNGKNKVVTDGPFIEAKEMVNGYLIINAKDINEAVEISKGCPIFEENGKVEVRPVQKQN</sequence>
<comment type="similarity">
    <text evidence="1">Belongs to the YciI family.</text>
</comment>
<accession>A0A916YGA5</accession>
<dbReference type="Proteomes" id="UP000609064">
    <property type="component" value="Unassembled WGS sequence"/>
</dbReference>
<comment type="caution">
    <text evidence="3">The sequence shown here is derived from an EMBL/GenBank/DDBJ whole genome shotgun (WGS) entry which is preliminary data.</text>
</comment>
<evidence type="ECO:0000313" key="4">
    <source>
        <dbReference type="Proteomes" id="UP000609064"/>
    </source>
</evidence>
<dbReference type="EMBL" id="BMKK01000001">
    <property type="protein sequence ID" value="GGD43868.1"/>
    <property type="molecule type" value="Genomic_DNA"/>
</dbReference>
<dbReference type="InterPro" id="IPR005545">
    <property type="entry name" value="YCII"/>
</dbReference>
<evidence type="ECO:0000313" key="3">
    <source>
        <dbReference type="EMBL" id="GGD43868.1"/>
    </source>
</evidence>
<evidence type="ECO:0000259" key="2">
    <source>
        <dbReference type="Pfam" id="PF03795"/>
    </source>
</evidence>
<dbReference type="AlphaFoldDB" id="A0A916YGA5"/>
<dbReference type="PANTHER" id="PTHR35174">
    <property type="entry name" value="BLL7171 PROTEIN-RELATED"/>
    <property type="match status" value="1"/>
</dbReference>
<protein>
    <recommendedName>
        <fullName evidence="2">YCII-related domain-containing protein</fullName>
    </recommendedName>
</protein>
<organism evidence="3 4">
    <name type="scientific">Emticicia aquatilis</name>
    <dbReference type="NCBI Taxonomy" id="1537369"/>
    <lineage>
        <taxon>Bacteria</taxon>
        <taxon>Pseudomonadati</taxon>
        <taxon>Bacteroidota</taxon>
        <taxon>Cytophagia</taxon>
        <taxon>Cytophagales</taxon>
        <taxon>Leadbetterellaceae</taxon>
        <taxon>Emticicia</taxon>
    </lineage>
</organism>
<keyword evidence="4" id="KW-1185">Reference proteome</keyword>
<dbReference type="Gene3D" id="3.30.70.1060">
    <property type="entry name" value="Dimeric alpha+beta barrel"/>
    <property type="match status" value="1"/>
</dbReference>
<dbReference type="Pfam" id="PF03795">
    <property type="entry name" value="YCII"/>
    <property type="match status" value="1"/>
</dbReference>
<name>A0A916YGA5_9BACT</name>
<dbReference type="SUPFAM" id="SSF54909">
    <property type="entry name" value="Dimeric alpha+beta barrel"/>
    <property type="match status" value="1"/>
</dbReference>
<gene>
    <name evidence="3" type="ORF">GCM10011514_04760</name>
</gene>
<proteinExistence type="inferred from homology"/>
<evidence type="ECO:0000256" key="1">
    <source>
        <dbReference type="ARBA" id="ARBA00007689"/>
    </source>
</evidence>
<reference evidence="3" key="2">
    <citation type="submission" date="2020-09" db="EMBL/GenBank/DDBJ databases">
        <authorList>
            <person name="Sun Q."/>
            <person name="Zhou Y."/>
        </authorList>
    </citation>
    <scope>NUCLEOTIDE SEQUENCE</scope>
    <source>
        <strain evidence="3">CGMCC 1.15958</strain>
    </source>
</reference>
<feature type="domain" description="YCII-related" evidence="2">
    <location>
        <begin position="33"/>
        <end position="112"/>
    </location>
</feature>
<dbReference type="PANTHER" id="PTHR35174:SF1">
    <property type="entry name" value="BLL0086 PROTEIN"/>
    <property type="match status" value="1"/>
</dbReference>